<comment type="caution">
    <text evidence="3">The sequence shown here is derived from an EMBL/GenBank/DDBJ whole genome shotgun (WGS) entry which is preliminary data.</text>
</comment>
<dbReference type="STRING" id="42251.A0A2T7A851"/>
<reference evidence="3 4" key="1">
    <citation type="submission" date="2017-04" db="EMBL/GenBank/DDBJ databases">
        <title>Draft genome sequence of Tuber borchii Vittad., a whitish edible truffle.</title>
        <authorList>
            <consortium name="DOE Joint Genome Institute"/>
            <person name="Murat C."/>
            <person name="Kuo A."/>
            <person name="Barry K.W."/>
            <person name="Clum A."/>
            <person name="Dockter R.B."/>
            <person name="Fauchery L."/>
            <person name="Iotti M."/>
            <person name="Kohler A."/>
            <person name="Labutti K."/>
            <person name="Lindquist E.A."/>
            <person name="Lipzen A."/>
            <person name="Ohm R.A."/>
            <person name="Wang M."/>
            <person name="Grigoriev I.V."/>
            <person name="Zambonelli A."/>
            <person name="Martin F.M."/>
        </authorList>
    </citation>
    <scope>NUCLEOTIDE SEQUENCE [LARGE SCALE GENOMIC DNA]</scope>
    <source>
        <strain evidence="3 4">Tbo3840</strain>
    </source>
</reference>
<evidence type="ECO:0000313" key="3">
    <source>
        <dbReference type="EMBL" id="PUU83882.1"/>
    </source>
</evidence>
<evidence type="ECO:0000256" key="1">
    <source>
        <dbReference type="SAM" id="MobiDB-lite"/>
    </source>
</evidence>
<dbReference type="InterPro" id="IPR023298">
    <property type="entry name" value="ATPase_P-typ_TM_dom_sf"/>
</dbReference>
<keyword evidence="4" id="KW-1185">Reference proteome</keyword>
<dbReference type="InterPro" id="IPR004014">
    <property type="entry name" value="ATPase_P-typ_cation-transptr_N"/>
</dbReference>
<dbReference type="AlphaFoldDB" id="A0A2T7A851"/>
<sequence>MVNPNSLSAPLPSTSPTALQHGSGVTHPVAAEEGCDDPPPIFSPPVGNAAGGAPSHHSDTGPANHDQDNISSSGPHVTTRGEPNRLQITTTESFQGSRVYDYGSPPIGSGGTPSPPTAAQSPFYENTRSEQSSTTAVDTLVGDESTLADEVAPHAATPNALASLYSVDMSSGLTTKVAAERLSRDGPNKLTDTGGITWWSVLVRQISNSLTLVRFSPKA</sequence>
<feature type="region of interest" description="Disordered" evidence="1">
    <location>
        <begin position="1"/>
        <end position="133"/>
    </location>
</feature>
<dbReference type="SUPFAM" id="SSF81665">
    <property type="entry name" value="Calcium ATPase, transmembrane domain M"/>
    <property type="match status" value="1"/>
</dbReference>
<protein>
    <recommendedName>
        <fullName evidence="2">Cation-transporting P-type ATPase N-terminal domain-containing protein</fullName>
    </recommendedName>
</protein>
<dbReference type="Pfam" id="PF00690">
    <property type="entry name" value="Cation_ATPase_N"/>
    <property type="match status" value="1"/>
</dbReference>
<dbReference type="Proteomes" id="UP000244722">
    <property type="component" value="Unassembled WGS sequence"/>
</dbReference>
<feature type="domain" description="Cation-transporting P-type ATPase N-terminal" evidence="2">
    <location>
        <begin position="152"/>
        <end position="215"/>
    </location>
</feature>
<dbReference type="EMBL" id="NESQ01000006">
    <property type="protein sequence ID" value="PUU83882.1"/>
    <property type="molecule type" value="Genomic_DNA"/>
</dbReference>
<dbReference type="OrthoDB" id="3352408at2759"/>
<evidence type="ECO:0000259" key="2">
    <source>
        <dbReference type="SMART" id="SM00831"/>
    </source>
</evidence>
<organism evidence="3 4">
    <name type="scientific">Tuber borchii</name>
    <name type="common">White truffle</name>
    <dbReference type="NCBI Taxonomy" id="42251"/>
    <lineage>
        <taxon>Eukaryota</taxon>
        <taxon>Fungi</taxon>
        <taxon>Dikarya</taxon>
        <taxon>Ascomycota</taxon>
        <taxon>Pezizomycotina</taxon>
        <taxon>Pezizomycetes</taxon>
        <taxon>Pezizales</taxon>
        <taxon>Tuberaceae</taxon>
        <taxon>Tuber</taxon>
    </lineage>
</organism>
<feature type="compositionally biased region" description="Polar residues" evidence="1">
    <location>
        <begin position="118"/>
        <end position="133"/>
    </location>
</feature>
<name>A0A2T7A851_TUBBO</name>
<feature type="compositionally biased region" description="Low complexity" evidence="1">
    <location>
        <begin position="1"/>
        <end position="18"/>
    </location>
</feature>
<gene>
    <name evidence="3" type="ORF">B9Z19DRAFT_1060643</name>
</gene>
<feature type="compositionally biased region" description="Polar residues" evidence="1">
    <location>
        <begin position="86"/>
        <end position="96"/>
    </location>
</feature>
<proteinExistence type="predicted"/>
<dbReference type="SMART" id="SM00831">
    <property type="entry name" value="Cation_ATPase_N"/>
    <property type="match status" value="1"/>
</dbReference>
<accession>A0A2T7A851</accession>
<evidence type="ECO:0000313" key="4">
    <source>
        <dbReference type="Proteomes" id="UP000244722"/>
    </source>
</evidence>